<keyword evidence="3" id="KW-0175">Coiled coil</keyword>
<accession>A0AA38G125</accession>
<dbReference type="EMBL" id="JAHRHJ020000006">
    <property type="protein sequence ID" value="KAH9313168.1"/>
    <property type="molecule type" value="Genomic_DNA"/>
</dbReference>
<dbReference type="Gene3D" id="4.10.280.10">
    <property type="entry name" value="Helix-loop-helix DNA-binding domain"/>
    <property type="match status" value="1"/>
</dbReference>
<dbReference type="GO" id="GO:0046983">
    <property type="term" value="F:protein dimerization activity"/>
    <property type="evidence" value="ECO:0007669"/>
    <property type="project" value="InterPro"/>
</dbReference>
<dbReference type="SMART" id="SM00353">
    <property type="entry name" value="HLH"/>
    <property type="match status" value="1"/>
</dbReference>
<feature type="non-terminal residue" evidence="5">
    <location>
        <position position="1"/>
    </location>
</feature>
<dbReference type="PANTHER" id="PTHR46772">
    <property type="entry name" value="BHLH DOMAIN-CONTAINING PROTEIN"/>
    <property type="match status" value="1"/>
</dbReference>
<dbReference type="SUPFAM" id="SSF47459">
    <property type="entry name" value="HLH, helix-loop-helix DNA-binding domain"/>
    <property type="match status" value="1"/>
</dbReference>
<evidence type="ECO:0000259" key="4">
    <source>
        <dbReference type="PROSITE" id="PS50888"/>
    </source>
</evidence>
<keyword evidence="1" id="KW-0805">Transcription regulation</keyword>
<dbReference type="PROSITE" id="PS50888">
    <property type="entry name" value="BHLH"/>
    <property type="match status" value="1"/>
</dbReference>
<dbReference type="CDD" id="cd11393">
    <property type="entry name" value="bHLH_AtbHLH_like"/>
    <property type="match status" value="1"/>
</dbReference>
<dbReference type="InterPro" id="IPR011598">
    <property type="entry name" value="bHLH_dom"/>
</dbReference>
<protein>
    <recommendedName>
        <fullName evidence="4">BHLH domain-containing protein</fullName>
    </recommendedName>
</protein>
<dbReference type="GO" id="GO:0009960">
    <property type="term" value="P:endosperm development"/>
    <property type="evidence" value="ECO:0007669"/>
    <property type="project" value="InterPro"/>
</dbReference>
<evidence type="ECO:0000256" key="2">
    <source>
        <dbReference type="ARBA" id="ARBA00023163"/>
    </source>
</evidence>
<sequence>MSTDGGSEDLYAVLSAHYPDLLNSTPKEKQQVVSKKRSWDSAIIPSMQLELELDNQYPPPLNTICSEREIHIWTERKRRMKMSCMLNTLLSLLPAHHGKIDKARIIEKAINYIKTLQRTLNDLQAEKSEAEASLNKKSLLSMKSKDSYQDCDAQIPLSLTMVPNSCDVKILGYDVVGNHAFTTIWAPQQTGFLPKLIFIMDANQLEIVDCTLNTEGCNNLYTLHVM</sequence>
<dbReference type="PANTHER" id="PTHR46772:SF8">
    <property type="entry name" value="TRANSCRIPTION FACTOR BHLH95"/>
    <property type="match status" value="1"/>
</dbReference>
<gene>
    <name evidence="5" type="ORF">KI387_028203</name>
</gene>
<dbReference type="GO" id="GO:0003700">
    <property type="term" value="F:DNA-binding transcription factor activity"/>
    <property type="evidence" value="ECO:0007669"/>
    <property type="project" value="InterPro"/>
</dbReference>
<name>A0AA38G125_TAXCH</name>
<feature type="coiled-coil region" evidence="3">
    <location>
        <begin position="106"/>
        <end position="140"/>
    </location>
</feature>
<evidence type="ECO:0000313" key="6">
    <source>
        <dbReference type="Proteomes" id="UP000824469"/>
    </source>
</evidence>
<dbReference type="InterPro" id="IPR036638">
    <property type="entry name" value="HLH_DNA-bd_sf"/>
</dbReference>
<evidence type="ECO:0000256" key="3">
    <source>
        <dbReference type="SAM" id="Coils"/>
    </source>
</evidence>
<dbReference type="OMA" id="QAFITIW"/>
<dbReference type="AlphaFoldDB" id="A0AA38G125"/>
<dbReference type="InterPro" id="IPR045239">
    <property type="entry name" value="bHLH95_bHLH"/>
</dbReference>
<evidence type="ECO:0000256" key="1">
    <source>
        <dbReference type="ARBA" id="ARBA00023015"/>
    </source>
</evidence>
<dbReference type="Proteomes" id="UP000824469">
    <property type="component" value="Unassembled WGS sequence"/>
</dbReference>
<dbReference type="Pfam" id="PF00010">
    <property type="entry name" value="HLH"/>
    <property type="match status" value="1"/>
</dbReference>
<dbReference type="InterPro" id="IPR044278">
    <property type="entry name" value="BHLH95-like"/>
</dbReference>
<organism evidence="5 6">
    <name type="scientific">Taxus chinensis</name>
    <name type="common">Chinese yew</name>
    <name type="synonym">Taxus wallichiana var. chinensis</name>
    <dbReference type="NCBI Taxonomy" id="29808"/>
    <lineage>
        <taxon>Eukaryota</taxon>
        <taxon>Viridiplantae</taxon>
        <taxon>Streptophyta</taxon>
        <taxon>Embryophyta</taxon>
        <taxon>Tracheophyta</taxon>
        <taxon>Spermatophyta</taxon>
        <taxon>Pinopsida</taxon>
        <taxon>Pinidae</taxon>
        <taxon>Conifers II</taxon>
        <taxon>Cupressales</taxon>
        <taxon>Taxaceae</taxon>
        <taxon>Taxus</taxon>
    </lineage>
</organism>
<feature type="domain" description="BHLH" evidence="4">
    <location>
        <begin position="66"/>
        <end position="116"/>
    </location>
</feature>
<proteinExistence type="predicted"/>
<keyword evidence="6" id="KW-1185">Reference proteome</keyword>
<comment type="caution">
    <text evidence="5">The sequence shown here is derived from an EMBL/GenBank/DDBJ whole genome shotgun (WGS) entry which is preliminary data.</text>
</comment>
<reference evidence="5 6" key="1">
    <citation type="journal article" date="2021" name="Nat. Plants">
        <title>The Taxus genome provides insights into paclitaxel biosynthesis.</title>
        <authorList>
            <person name="Xiong X."/>
            <person name="Gou J."/>
            <person name="Liao Q."/>
            <person name="Li Y."/>
            <person name="Zhou Q."/>
            <person name="Bi G."/>
            <person name="Li C."/>
            <person name="Du R."/>
            <person name="Wang X."/>
            <person name="Sun T."/>
            <person name="Guo L."/>
            <person name="Liang H."/>
            <person name="Lu P."/>
            <person name="Wu Y."/>
            <person name="Zhang Z."/>
            <person name="Ro D.K."/>
            <person name="Shang Y."/>
            <person name="Huang S."/>
            <person name="Yan J."/>
        </authorList>
    </citation>
    <scope>NUCLEOTIDE SEQUENCE [LARGE SCALE GENOMIC DNA]</scope>
    <source>
        <strain evidence="5">Ta-2019</strain>
    </source>
</reference>
<keyword evidence="2" id="KW-0804">Transcription</keyword>
<evidence type="ECO:0000313" key="5">
    <source>
        <dbReference type="EMBL" id="KAH9313168.1"/>
    </source>
</evidence>